<gene>
    <name evidence="1" type="ORF">SACC_19250</name>
</gene>
<dbReference type="Pfam" id="PF05402">
    <property type="entry name" value="PqqD"/>
    <property type="match status" value="1"/>
</dbReference>
<organism evidence="1 2">
    <name type="scientific">Saccharolobus caldissimus</name>
    <dbReference type="NCBI Taxonomy" id="1702097"/>
    <lineage>
        <taxon>Archaea</taxon>
        <taxon>Thermoproteota</taxon>
        <taxon>Thermoprotei</taxon>
        <taxon>Sulfolobales</taxon>
        <taxon>Sulfolobaceae</taxon>
        <taxon>Saccharolobus</taxon>
    </lineage>
</organism>
<dbReference type="EMBL" id="AP025226">
    <property type="protein sequence ID" value="BDB98908.1"/>
    <property type="molecule type" value="Genomic_DNA"/>
</dbReference>
<dbReference type="GeneID" id="68866655"/>
<dbReference type="Proteomes" id="UP001319921">
    <property type="component" value="Chromosome"/>
</dbReference>
<reference evidence="1 2" key="1">
    <citation type="journal article" date="2022" name="Microbiol. Resour. Announc.">
        <title>Complete Genome Sequence of the Hyperthermophilic and Acidophilic Archaeon Saccharolobus caldissimus Strain HS-3T.</title>
        <authorList>
            <person name="Sakai H.D."/>
            <person name="Kurosawa N."/>
        </authorList>
    </citation>
    <scope>NUCLEOTIDE SEQUENCE [LARGE SCALE GENOMIC DNA]</scope>
    <source>
        <strain evidence="1 2">JCM32116</strain>
    </source>
</reference>
<evidence type="ECO:0000313" key="1">
    <source>
        <dbReference type="EMBL" id="BDB98908.1"/>
    </source>
</evidence>
<dbReference type="AlphaFoldDB" id="A0AAQ4CSX7"/>
<name>A0AAQ4CSX7_9CREN</name>
<dbReference type="RefSeq" id="WP_229569270.1">
    <property type="nucleotide sequence ID" value="NZ_AP025226.1"/>
</dbReference>
<sequence>MNFEEIKDKRPKKVGELVDKSEEGDNYIVKVSDDKIYELAPIAYYIWAMCDGNRSVNDIVTELSREANLDESQVRDPVVMVLDELEKASLITF</sequence>
<dbReference type="InterPro" id="IPR041881">
    <property type="entry name" value="PqqD_sf"/>
</dbReference>
<dbReference type="InterPro" id="IPR008792">
    <property type="entry name" value="PQQD"/>
</dbReference>
<dbReference type="KEGG" id="scas:SACC_19250"/>
<keyword evidence="2" id="KW-1185">Reference proteome</keyword>
<evidence type="ECO:0000313" key="2">
    <source>
        <dbReference type="Proteomes" id="UP001319921"/>
    </source>
</evidence>
<protein>
    <submittedName>
        <fullName evidence="1">PqqD family protein</fullName>
    </submittedName>
</protein>
<accession>A0AAQ4CSX7</accession>
<proteinExistence type="predicted"/>
<dbReference type="Gene3D" id="1.10.10.1150">
    <property type="entry name" value="Coenzyme PQQ synthesis protein D (PqqD)"/>
    <property type="match status" value="1"/>
</dbReference>